<reference evidence="1" key="2">
    <citation type="journal article" date="2024" name="Plant">
        <title>Genomic evolution and insights into agronomic trait innovations of Sesamum species.</title>
        <authorList>
            <person name="Miao H."/>
            <person name="Wang L."/>
            <person name="Qu L."/>
            <person name="Liu H."/>
            <person name="Sun Y."/>
            <person name="Le M."/>
            <person name="Wang Q."/>
            <person name="Wei S."/>
            <person name="Zheng Y."/>
            <person name="Lin W."/>
            <person name="Duan Y."/>
            <person name="Cao H."/>
            <person name="Xiong S."/>
            <person name="Wang X."/>
            <person name="Wei L."/>
            <person name="Li C."/>
            <person name="Ma Q."/>
            <person name="Ju M."/>
            <person name="Zhao R."/>
            <person name="Li G."/>
            <person name="Mu C."/>
            <person name="Tian Q."/>
            <person name="Mei H."/>
            <person name="Zhang T."/>
            <person name="Gao T."/>
            <person name="Zhang H."/>
        </authorList>
    </citation>
    <scope>NUCLEOTIDE SEQUENCE</scope>
    <source>
        <strain evidence="1">3651</strain>
    </source>
</reference>
<dbReference type="EMBL" id="JACGWO010000005">
    <property type="protein sequence ID" value="KAK4427382.1"/>
    <property type="molecule type" value="Genomic_DNA"/>
</dbReference>
<protein>
    <submittedName>
        <fullName evidence="1">Uncharacterized protein</fullName>
    </submittedName>
</protein>
<evidence type="ECO:0000313" key="2">
    <source>
        <dbReference type="Proteomes" id="UP001293254"/>
    </source>
</evidence>
<dbReference type="AlphaFoldDB" id="A0AAE2CM87"/>
<gene>
    <name evidence="1" type="ORF">Salat_1507100</name>
</gene>
<proteinExistence type="predicted"/>
<accession>A0AAE2CM87</accession>
<evidence type="ECO:0000313" key="1">
    <source>
        <dbReference type="EMBL" id="KAK4427382.1"/>
    </source>
</evidence>
<dbReference type="Proteomes" id="UP001293254">
    <property type="component" value="Unassembled WGS sequence"/>
</dbReference>
<keyword evidence="2" id="KW-1185">Reference proteome</keyword>
<comment type="caution">
    <text evidence="1">The sequence shown here is derived from an EMBL/GenBank/DDBJ whole genome shotgun (WGS) entry which is preliminary data.</text>
</comment>
<sequence length="105" mass="11502">MDDWGQIYRRGGDVRTTRSGDALSALFSPFSQIAVALCSSQASGCHCCEGERPQYRKKPKYGMRRRKNLRLRNQKSGANGLVWTAAAGSLGAYVLCGGDSCFYTI</sequence>
<organism evidence="1 2">
    <name type="scientific">Sesamum alatum</name>
    <dbReference type="NCBI Taxonomy" id="300844"/>
    <lineage>
        <taxon>Eukaryota</taxon>
        <taxon>Viridiplantae</taxon>
        <taxon>Streptophyta</taxon>
        <taxon>Embryophyta</taxon>
        <taxon>Tracheophyta</taxon>
        <taxon>Spermatophyta</taxon>
        <taxon>Magnoliopsida</taxon>
        <taxon>eudicotyledons</taxon>
        <taxon>Gunneridae</taxon>
        <taxon>Pentapetalae</taxon>
        <taxon>asterids</taxon>
        <taxon>lamiids</taxon>
        <taxon>Lamiales</taxon>
        <taxon>Pedaliaceae</taxon>
        <taxon>Sesamum</taxon>
    </lineage>
</organism>
<reference evidence="1" key="1">
    <citation type="submission" date="2020-06" db="EMBL/GenBank/DDBJ databases">
        <authorList>
            <person name="Li T."/>
            <person name="Hu X."/>
            <person name="Zhang T."/>
            <person name="Song X."/>
            <person name="Zhang H."/>
            <person name="Dai N."/>
            <person name="Sheng W."/>
            <person name="Hou X."/>
            <person name="Wei L."/>
        </authorList>
    </citation>
    <scope>NUCLEOTIDE SEQUENCE</scope>
    <source>
        <strain evidence="1">3651</strain>
        <tissue evidence="1">Leaf</tissue>
    </source>
</reference>
<name>A0AAE2CM87_9LAMI</name>